<accession>A0A2Z6N0S1</accession>
<dbReference type="EMBL" id="DF973400">
    <property type="protein sequence ID" value="GAU29555.1"/>
    <property type="molecule type" value="Genomic_DNA"/>
</dbReference>
<evidence type="ECO:0000313" key="2">
    <source>
        <dbReference type="EMBL" id="GAU29555.1"/>
    </source>
</evidence>
<evidence type="ECO:0000313" key="3">
    <source>
        <dbReference type="Proteomes" id="UP000242715"/>
    </source>
</evidence>
<organism evidence="2 3">
    <name type="scientific">Trifolium subterraneum</name>
    <name type="common">Subterranean clover</name>
    <dbReference type="NCBI Taxonomy" id="3900"/>
    <lineage>
        <taxon>Eukaryota</taxon>
        <taxon>Viridiplantae</taxon>
        <taxon>Streptophyta</taxon>
        <taxon>Embryophyta</taxon>
        <taxon>Tracheophyta</taxon>
        <taxon>Spermatophyta</taxon>
        <taxon>Magnoliopsida</taxon>
        <taxon>eudicotyledons</taxon>
        <taxon>Gunneridae</taxon>
        <taxon>Pentapetalae</taxon>
        <taxon>rosids</taxon>
        <taxon>fabids</taxon>
        <taxon>Fabales</taxon>
        <taxon>Fabaceae</taxon>
        <taxon>Papilionoideae</taxon>
        <taxon>50 kb inversion clade</taxon>
        <taxon>NPAAA clade</taxon>
        <taxon>Hologalegina</taxon>
        <taxon>IRL clade</taxon>
        <taxon>Trifolieae</taxon>
        <taxon>Trifolium</taxon>
    </lineage>
</organism>
<dbReference type="OrthoDB" id="673865at2759"/>
<reference evidence="3" key="1">
    <citation type="journal article" date="2017" name="Front. Plant Sci.">
        <title>Climate Clever Clovers: New Paradigm to Reduce the Environmental Footprint of Ruminants by Breeding Low Methanogenic Forages Utilizing Haplotype Variation.</title>
        <authorList>
            <person name="Kaur P."/>
            <person name="Appels R."/>
            <person name="Bayer P.E."/>
            <person name="Keeble-Gagnere G."/>
            <person name="Wang J."/>
            <person name="Hirakawa H."/>
            <person name="Shirasawa K."/>
            <person name="Vercoe P."/>
            <person name="Stefanova K."/>
            <person name="Durmic Z."/>
            <person name="Nichols P."/>
            <person name="Revell C."/>
            <person name="Isobe S.N."/>
            <person name="Edwards D."/>
            <person name="Erskine W."/>
        </authorList>
    </citation>
    <scope>NUCLEOTIDE SEQUENCE [LARGE SCALE GENOMIC DNA]</scope>
    <source>
        <strain evidence="3">cv. Daliak</strain>
    </source>
</reference>
<protein>
    <submittedName>
        <fullName evidence="2">Uncharacterized protein</fullName>
    </submittedName>
</protein>
<gene>
    <name evidence="2" type="ORF">TSUD_153050</name>
</gene>
<proteinExistence type="predicted"/>
<feature type="region of interest" description="Disordered" evidence="1">
    <location>
        <begin position="42"/>
        <end position="79"/>
    </location>
</feature>
<name>A0A2Z6N0S1_TRISU</name>
<dbReference type="Proteomes" id="UP000242715">
    <property type="component" value="Unassembled WGS sequence"/>
</dbReference>
<keyword evidence="3" id="KW-1185">Reference proteome</keyword>
<evidence type="ECO:0000256" key="1">
    <source>
        <dbReference type="SAM" id="MobiDB-lite"/>
    </source>
</evidence>
<sequence length="79" mass="8994">MTNLHNNEYLGVLFMLNSCPKLELLTFDLGFGRVLDKAPNEYYSSEVEDEDEYSDVNDVEEEEYSSYGGGENQIGGRDQ</sequence>
<dbReference type="AlphaFoldDB" id="A0A2Z6N0S1"/>
<feature type="compositionally biased region" description="Acidic residues" evidence="1">
    <location>
        <begin position="46"/>
        <end position="64"/>
    </location>
</feature>